<feature type="domain" description="C-type lectin" evidence="1">
    <location>
        <begin position="100"/>
        <end position="238"/>
    </location>
</feature>
<dbReference type="InterPro" id="IPR016187">
    <property type="entry name" value="CTDL_fold"/>
</dbReference>
<keyword evidence="3" id="KW-1185">Reference proteome</keyword>
<feature type="non-terminal residue" evidence="2">
    <location>
        <position position="481"/>
    </location>
</feature>
<dbReference type="EMBL" id="CATQJA010002547">
    <property type="protein sequence ID" value="CAJ0571216.1"/>
    <property type="molecule type" value="Genomic_DNA"/>
</dbReference>
<dbReference type="PROSITE" id="PS50041">
    <property type="entry name" value="C_TYPE_LECTIN_2"/>
    <property type="match status" value="2"/>
</dbReference>
<dbReference type="InterPro" id="IPR001304">
    <property type="entry name" value="C-type_lectin-like"/>
</dbReference>
<dbReference type="AlphaFoldDB" id="A0AA36CNC4"/>
<protein>
    <recommendedName>
        <fullName evidence="1">C-type lectin domain-containing protein</fullName>
    </recommendedName>
</protein>
<dbReference type="Pfam" id="PF00059">
    <property type="entry name" value="Lectin_C"/>
    <property type="match status" value="1"/>
</dbReference>
<organism evidence="2 3">
    <name type="scientific">Mesorhabditis spiculigera</name>
    <dbReference type="NCBI Taxonomy" id="96644"/>
    <lineage>
        <taxon>Eukaryota</taxon>
        <taxon>Metazoa</taxon>
        <taxon>Ecdysozoa</taxon>
        <taxon>Nematoda</taxon>
        <taxon>Chromadorea</taxon>
        <taxon>Rhabditida</taxon>
        <taxon>Rhabditina</taxon>
        <taxon>Rhabditomorpha</taxon>
        <taxon>Rhabditoidea</taxon>
        <taxon>Rhabditidae</taxon>
        <taxon>Mesorhabditinae</taxon>
        <taxon>Mesorhabditis</taxon>
    </lineage>
</organism>
<dbReference type="SUPFAM" id="SSF56436">
    <property type="entry name" value="C-type lectin-like"/>
    <property type="match status" value="3"/>
</dbReference>
<dbReference type="SMART" id="SM00034">
    <property type="entry name" value="CLECT"/>
    <property type="match status" value="2"/>
</dbReference>
<evidence type="ECO:0000313" key="2">
    <source>
        <dbReference type="EMBL" id="CAJ0571216.1"/>
    </source>
</evidence>
<accession>A0AA36CNC4</accession>
<dbReference type="InterPro" id="IPR050111">
    <property type="entry name" value="C-type_lectin/snaclec_domain"/>
</dbReference>
<dbReference type="InterPro" id="IPR016186">
    <property type="entry name" value="C-type_lectin-like/link_sf"/>
</dbReference>
<feature type="domain" description="C-type lectin" evidence="1">
    <location>
        <begin position="314"/>
        <end position="463"/>
    </location>
</feature>
<proteinExistence type="predicted"/>
<dbReference type="CDD" id="cd00037">
    <property type="entry name" value="CLECT"/>
    <property type="match status" value="1"/>
</dbReference>
<sequence length="481" mass="55011">MDYCWNFNQAGASLHNAFDNMALMDQARKKIGDNTARVWLGGYWNAKANSGYPVLRLSDGKWDIVESGSYATACIGQDPKPQQVFPCDDEWLYSAKLKSCYKLIGNFSGFTWPQAHQRCLSLGADLTSIHSDEENRIVVEMADTFLDIQDDFSKWTTACTWIGGKRTGPGKTDFVWTDGTKWDYTKWADNQPDNYGPQGQPWVQIYTTRHNEYGNVDARYLNKWDDIYDKNGYNANCYSVFTEKLMRTEAMDNCQNFYQRGASIHNAFDNMALRDQAMKKIGDNIVACIGQDEKVAQLFPCDDEWLYSYQLKNCYKLIGDFAGLTWYQAHSRCQELGAELASIHSDEENRIVSEISDTYLNIESGFYNATTAATWIGELADTYLDIQFDYANWTTAATWIGGYRTGGGVTGLAWTDGSKFDYTHWAAATQPDNKNGQPYVHIYTTRHNEYHDDDSLYLNKWDDIWDNVHGYNAICKKKSKF</sequence>
<comment type="caution">
    <text evidence="2">The sequence shown here is derived from an EMBL/GenBank/DDBJ whole genome shotgun (WGS) entry which is preliminary data.</text>
</comment>
<reference evidence="2" key="1">
    <citation type="submission" date="2023-06" db="EMBL/GenBank/DDBJ databases">
        <authorList>
            <person name="Delattre M."/>
        </authorList>
    </citation>
    <scope>NUCLEOTIDE SEQUENCE</scope>
    <source>
        <strain evidence="2">AF72</strain>
    </source>
</reference>
<gene>
    <name evidence="2" type="ORF">MSPICULIGERA_LOCUS9635</name>
</gene>
<evidence type="ECO:0000259" key="1">
    <source>
        <dbReference type="PROSITE" id="PS50041"/>
    </source>
</evidence>
<dbReference type="PANTHER" id="PTHR22803">
    <property type="entry name" value="MANNOSE, PHOSPHOLIPASE, LECTIN RECEPTOR RELATED"/>
    <property type="match status" value="1"/>
</dbReference>
<dbReference type="Proteomes" id="UP001177023">
    <property type="component" value="Unassembled WGS sequence"/>
</dbReference>
<evidence type="ECO:0000313" key="3">
    <source>
        <dbReference type="Proteomes" id="UP001177023"/>
    </source>
</evidence>
<name>A0AA36CNC4_9BILA</name>
<dbReference type="Gene3D" id="3.10.100.10">
    <property type="entry name" value="Mannose-Binding Protein A, subunit A"/>
    <property type="match status" value="2"/>
</dbReference>